<keyword evidence="1" id="KW-0238">DNA-binding</keyword>
<gene>
    <name evidence="3" type="ORF">M3I19_00925</name>
</gene>
<evidence type="ECO:0000259" key="2">
    <source>
        <dbReference type="PROSITE" id="PS50943"/>
    </source>
</evidence>
<dbReference type="Gene3D" id="1.10.260.40">
    <property type="entry name" value="lambda repressor-like DNA-binding domains"/>
    <property type="match status" value="1"/>
</dbReference>
<evidence type="ECO:0000313" key="3">
    <source>
        <dbReference type="EMBL" id="UQF78298.1"/>
    </source>
</evidence>
<name>A0A9E7D5G8_9ACTN</name>
<evidence type="ECO:0000256" key="1">
    <source>
        <dbReference type="ARBA" id="ARBA00023125"/>
    </source>
</evidence>
<feature type="domain" description="HTH cro/C1-type" evidence="2">
    <location>
        <begin position="5"/>
        <end position="59"/>
    </location>
</feature>
<dbReference type="CDD" id="cd00093">
    <property type="entry name" value="HTH_XRE"/>
    <property type="match status" value="1"/>
</dbReference>
<dbReference type="Proteomes" id="UP000831562">
    <property type="component" value="Chromosome"/>
</dbReference>
<accession>A0A9E7D5G8</accession>
<proteinExistence type="predicted"/>
<dbReference type="SMART" id="SM00530">
    <property type="entry name" value="HTH_XRE"/>
    <property type="match status" value="1"/>
</dbReference>
<dbReference type="GO" id="GO:0003677">
    <property type="term" value="F:DNA binding"/>
    <property type="evidence" value="ECO:0007669"/>
    <property type="project" value="UniProtKB-KW"/>
</dbReference>
<reference evidence="3" key="1">
    <citation type="submission" date="2022-05" db="EMBL/GenBank/DDBJ databases">
        <title>Using nanopore sequencing to obtain complete genomes from saliva samples.</title>
        <authorList>
            <person name="Baker J.L."/>
        </authorList>
    </citation>
    <scope>NUCLEOTIDE SEQUENCE</scope>
    <source>
        <strain evidence="3">JCVI-JB-Lp32</strain>
    </source>
</reference>
<dbReference type="PROSITE" id="PS50943">
    <property type="entry name" value="HTH_CROC1"/>
    <property type="match status" value="1"/>
</dbReference>
<dbReference type="EMBL" id="CP097092">
    <property type="protein sequence ID" value="UQF78298.1"/>
    <property type="molecule type" value="Genomic_DNA"/>
</dbReference>
<evidence type="ECO:0000313" key="4">
    <source>
        <dbReference type="Proteomes" id="UP000831562"/>
    </source>
</evidence>
<protein>
    <submittedName>
        <fullName evidence="3">Helix-turn-helix domain-containing protein</fullName>
    </submittedName>
</protein>
<dbReference type="AlphaFoldDB" id="A0A9E7D5G8"/>
<dbReference type="InterPro" id="IPR010982">
    <property type="entry name" value="Lambda_DNA-bd_dom_sf"/>
</dbReference>
<dbReference type="PANTHER" id="PTHR46558:SF11">
    <property type="entry name" value="HTH-TYPE TRANSCRIPTIONAL REGULATOR XRE"/>
    <property type="match status" value="1"/>
</dbReference>
<organism evidence="3 4">
    <name type="scientific">Lancefieldella parvula</name>
    <dbReference type="NCBI Taxonomy" id="1382"/>
    <lineage>
        <taxon>Bacteria</taxon>
        <taxon>Bacillati</taxon>
        <taxon>Actinomycetota</taxon>
        <taxon>Coriobacteriia</taxon>
        <taxon>Coriobacteriales</taxon>
        <taxon>Atopobiaceae</taxon>
        <taxon>Lancefieldella</taxon>
    </lineage>
</organism>
<dbReference type="Pfam" id="PF01381">
    <property type="entry name" value="HTH_3"/>
    <property type="match status" value="1"/>
</dbReference>
<dbReference type="PANTHER" id="PTHR46558">
    <property type="entry name" value="TRACRIPTIONAL REGULATORY PROTEIN-RELATED-RELATED"/>
    <property type="match status" value="1"/>
</dbReference>
<sequence>MRMNMKAERARHGLSADEAAKKIGVSANTLLRWESGENAPLSENLMKLAKLYNCTPDYLLDIGSRKTRITC</sequence>
<dbReference type="InterPro" id="IPR001387">
    <property type="entry name" value="Cro/C1-type_HTH"/>
</dbReference>
<dbReference type="SUPFAM" id="SSF47413">
    <property type="entry name" value="lambda repressor-like DNA-binding domains"/>
    <property type="match status" value="1"/>
</dbReference>